<proteinExistence type="predicted"/>
<dbReference type="InterPro" id="IPR023346">
    <property type="entry name" value="Lysozyme-like_dom_sf"/>
</dbReference>
<gene>
    <name evidence="3" type="ORF">WS08_0788</name>
</gene>
<accession>A0ABN4DJJ0</accession>
<feature type="signal peptide" evidence="2">
    <location>
        <begin position="1"/>
        <end position="27"/>
    </location>
</feature>
<keyword evidence="2" id="KW-0732">Signal</keyword>
<organism evidence="3 4">
    <name type="scientific">Weissella tructae</name>
    <dbReference type="NCBI Taxonomy" id="887702"/>
    <lineage>
        <taxon>Bacteria</taxon>
        <taxon>Bacillati</taxon>
        <taxon>Bacillota</taxon>
        <taxon>Bacilli</taxon>
        <taxon>Lactobacillales</taxon>
        <taxon>Lactobacillaceae</taxon>
        <taxon>Weissella</taxon>
    </lineage>
</organism>
<protein>
    <submittedName>
        <fullName evidence="3">Peptidoglycan-binding protein</fullName>
    </submittedName>
</protein>
<dbReference type="Proteomes" id="UP000028491">
    <property type="component" value="Chromosome"/>
</dbReference>
<evidence type="ECO:0000256" key="2">
    <source>
        <dbReference type="SAM" id="SignalP"/>
    </source>
</evidence>
<evidence type="ECO:0000313" key="3">
    <source>
        <dbReference type="EMBL" id="AIG65727.1"/>
    </source>
</evidence>
<evidence type="ECO:0000313" key="4">
    <source>
        <dbReference type="Proteomes" id="UP000028491"/>
    </source>
</evidence>
<feature type="region of interest" description="Disordered" evidence="1">
    <location>
        <begin position="95"/>
        <end position="124"/>
    </location>
</feature>
<keyword evidence="4" id="KW-1185">Reference proteome</keyword>
<name>A0ABN4DJJ0_9LACO</name>
<dbReference type="SUPFAM" id="SSF53955">
    <property type="entry name" value="Lysozyme-like"/>
    <property type="match status" value="1"/>
</dbReference>
<reference evidence="3 4" key="1">
    <citation type="journal article" date="2014" name="Genome Announc.">
        <title>Whole-Genome Sequence of Weissella ceti Strain WS08, Isolated from Diseased Rainbow Trout in Brazil.</title>
        <authorList>
            <person name="Figueiredo H.C."/>
            <person name="Leal G."/>
            <person name="Pereira F.L."/>
            <person name="Soares S.C."/>
            <person name="Dorella F.A."/>
            <person name="Carvalho A.F."/>
            <person name="Pereira U.P."/>
            <person name="Azevedo V.A."/>
        </authorList>
    </citation>
    <scope>NUCLEOTIDE SEQUENCE [LARGE SCALE GENOMIC DNA]</scope>
    <source>
        <strain evidence="3 4">WS08</strain>
    </source>
</reference>
<sequence>MKTSKEVALTVAGIVALLTTGQTMVHAASNVANANQADSQLTMSVNDMVVASVQNEEIKFADQNIRVSSNTSVSSDKIADATKSGADKAAEKASKLAKETAAKEDAAEAKEKEEKAEAEAKAKEEAKQAEKALAAAEKAAAEQAKEAETVAEVTTVSVEAAPAQKQASAPKASAPAGSGSVYDQFIAAGGTPEMWQTIVVPESGGNPNAVSSAGYRGLGQTKEGWGSGSVAAQTQGMLGYASSRYGSVDGALKFRNANGWW</sequence>
<dbReference type="RefSeq" id="WP_009496378.1">
    <property type="nucleotide sequence ID" value="NZ_CP007588.1"/>
</dbReference>
<dbReference type="EMBL" id="CP007588">
    <property type="protein sequence ID" value="AIG65727.1"/>
    <property type="molecule type" value="Genomic_DNA"/>
</dbReference>
<reference evidence="4" key="2">
    <citation type="submission" date="2014-04" db="EMBL/GenBank/DDBJ databases">
        <title>Complete genome of Weissella ceti strain WS08 isolated from diseased rainbow trout in Brazil.</title>
        <authorList>
            <person name="Figueiredo H.C.P."/>
            <person name="Leal C.A.G."/>
            <person name="Pereira F.L."/>
            <person name="Soares S.C."/>
            <person name="Dorella F.A."/>
            <person name="Carvalho A.F."/>
            <person name="Pereira U.P."/>
            <person name="Azevedo V.A.C."/>
        </authorList>
    </citation>
    <scope>NUCLEOTIDE SEQUENCE [LARGE SCALE GENOMIC DNA]</scope>
    <source>
        <strain evidence="4">WS08</strain>
    </source>
</reference>
<feature type="chain" id="PRO_5047359134" evidence="2">
    <location>
        <begin position="28"/>
        <end position="261"/>
    </location>
</feature>
<evidence type="ECO:0000256" key="1">
    <source>
        <dbReference type="SAM" id="MobiDB-lite"/>
    </source>
</evidence>